<gene>
    <name evidence="1" type="ORF">RKA07_03990</name>
</gene>
<evidence type="ECO:0000313" key="1">
    <source>
        <dbReference type="EMBL" id="MDS1309266.1"/>
    </source>
</evidence>
<accession>A0ABU2HF59</accession>
<evidence type="ECO:0000313" key="2">
    <source>
        <dbReference type="Proteomes" id="UP001267407"/>
    </source>
</evidence>
<comment type="caution">
    <text evidence="1">The sequence shown here is derived from an EMBL/GenBank/DDBJ whole genome shotgun (WGS) entry which is preliminary data.</text>
</comment>
<organism evidence="1 2">
    <name type="scientific">Marinobacter xiaoshiensis</name>
    <dbReference type="NCBI Taxonomy" id="3073652"/>
    <lineage>
        <taxon>Bacteria</taxon>
        <taxon>Pseudomonadati</taxon>
        <taxon>Pseudomonadota</taxon>
        <taxon>Gammaproteobacteria</taxon>
        <taxon>Pseudomonadales</taxon>
        <taxon>Marinobacteraceae</taxon>
        <taxon>Marinobacter</taxon>
    </lineage>
</organism>
<keyword evidence="2" id="KW-1185">Reference proteome</keyword>
<dbReference type="Proteomes" id="UP001267407">
    <property type="component" value="Unassembled WGS sequence"/>
</dbReference>
<sequence length="60" mass="6780">MWEKRAMNAPAQQTRTEVLSRLYTMKLAQIEKASHQGDSLRSMVLEAEAEAIFNALKSAK</sequence>
<name>A0ABU2HF59_9GAMM</name>
<dbReference type="RefSeq" id="WP_200369627.1">
    <property type="nucleotide sequence ID" value="NZ_JAVMBO010000007.1"/>
</dbReference>
<protein>
    <submittedName>
        <fullName evidence="1">Uncharacterized protein</fullName>
    </submittedName>
</protein>
<dbReference type="EMBL" id="JAVMBO010000007">
    <property type="protein sequence ID" value="MDS1309266.1"/>
    <property type="molecule type" value="Genomic_DNA"/>
</dbReference>
<reference evidence="1" key="1">
    <citation type="submission" date="2023-09" db="EMBL/GenBank/DDBJ databases">
        <title>Marinobacter sediminicola sp. nov. and Marinobacter maritimum sp. nov., isolated from marine sediment.</title>
        <authorList>
            <person name="An J."/>
        </authorList>
    </citation>
    <scope>NUCLEOTIDE SEQUENCE</scope>
    <source>
        <strain evidence="1">F60267</strain>
    </source>
</reference>
<proteinExistence type="predicted"/>